<keyword evidence="3" id="KW-1185">Reference proteome</keyword>
<keyword evidence="2" id="KW-0378">Hydrolase</keyword>
<accession>A0A7I9VG17</accession>
<dbReference type="SUPFAM" id="SSF53474">
    <property type="entry name" value="alpha/beta-Hydrolases"/>
    <property type="match status" value="1"/>
</dbReference>
<dbReference type="InterPro" id="IPR050266">
    <property type="entry name" value="AB_hydrolase_sf"/>
</dbReference>
<dbReference type="Proteomes" id="UP000444960">
    <property type="component" value="Unassembled WGS sequence"/>
</dbReference>
<sequence length="286" mass="30503">MHTWNHARPTIPRPVDARRVAHMSGRQTLHTHLFGPDEADTPIVVALHGLTGHGKRWSFLAAEHLPDVRIVAPDLLGHGASSWEPPWAIADHVAALSAALDDHVPAGRRAVVLAHSYGGAIAIRLAHARPDVVSGLVLLDPAQGLHPATAREYAESSLAHWGYPDAAAAAAAKRMEGWAEVPDHILDAEIADHLVATDSGVQWRVSTPGAAVAWSEMAREFVLPPAGLPTHVVVADRVEPPFVGPDFLAACAADRSESVTVHHVDTEHMVPFLVPGEVAGLVRDLL</sequence>
<dbReference type="AlphaFoldDB" id="A0A7I9VG17"/>
<evidence type="ECO:0000313" key="3">
    <source>
        <dbReference type="Proteomes" id="UP000444960"/>
    </source>
</evidence>
<evidence type="ECO:0000313" key="2">
    <source>
        <dbReference type="EMBL" id="GEE03950.1"/>
    </source>
</evidence>
<gene>
    <name evidence="2" type="ORF">nbrc107696_43960</name>
</gene>
<comment type="caution">
    <text evidence="2">The sequence shown here is derived from an EMBL/GenBank/DDBJ whole genome shotgun (WGS) entry which is preliminary data.</text>
</comment>
<proteinExistence type="predicted"/>
<dbReference type="InterPro" id="IPR000073">
    <property type="entry name" value="AB_hydrolase_1"/>
</dbReference>
<feature type="domain" description="AB hydrolase-1" evidence="1">
    <location>
        <begin position="44"/>
        <end position="279"/>
    </location>
</feature>
<reference evidence="3" key="1">
    <citation type="submission" date="2019-06" db="EMBL/GenBank/DDBJ databases">
        <title>Gordonia isolated from sludge of a wastewater treatment plant.</title>
        <authorList>
            <person name="Tamura T."/>
            <person name="Aoyama K."/>
            <person name="Kang Y."/>
            <person name="Saito S."/>
            <person name="Akiyama N."/>
            <person name="Yazawa K."/>
            <person name="Gonoi T."/>
            <person name="Mikami Y."/>
        </authorList>
    </citation>
    <scope>NUCLEOTIDE SEQUENCE [LARGE SCALE GENOMIC DNA]</scope>
    <source>
        <strain evidence="3">NBRC 107696</strain>
    </source>
</reference>
<dbReference type="PANTHER" id="PTHR43798:SF33">
    <property type="entry name" value="HYDROLASE, PUTATIVE (AFU_ORTHOLOGUE AFUA_2G14860)-RELATED"/>
    <property type="match status" value="1"/>
</dbReference>
<dbReference type="PRINTS" id="PR00111">
    <property type="entry name" value="ABHYDROLASE"/>
</dbReference>
<protein>
    <submittedName>
        <fullName evidence="2">Alpha/beta hydrolase</fullName>
    </submittedName>
</protein>
<dbReference type="GO" id="GO:0016787">
    <property type="term" value="F:hydrolase activity"/>
    <property type="evidence" value="ECO:0007669"/>
    <property type="project" value="UniProtKB-KW"/>
</dbReference>
<dbReference type="EMBL" id="BJOV01000005">
    <property type="protein sequence ID" value="GEE03950.1"/>
    <property type="molecule type" value="Genomic_DNA"/>
</dbReference>
<organism evidence="2 3">
    <name type="scientific">Gordonia spumicola</name>
    <dbReference type="NCBI Taxonomy" id="589161"/>
    <lineage>
        <taxon>Bacteria</taxon>
        <taxon>Bacillati</taxon>
        <taxon>Actinomycetota</taxon>
        <taxon>Actinomycetes</taxon>
        <taxon>Mycobacteriales</taxon>
        <taxon>Gordoniaceae</taxon>
        <taxon>Gordonia</taxon>
    </lineage>
</organism>
<dbReference type="Pfam" id="PF12697">
    <property type="entry name" value="Abhydrolase_6"/>
    <property type="match status" value="1"/>
</dbReference>
<evidence type="ECO:0000259" key="1">
    <source>
        <dbReference type="Pfam" id="PF12697"/>
    </source>
</evidence>
<dbReference type="Gene3D" id="3.40.50.1820">
    <property type="entry name" value="alpha/beta hydrolase"/>
    <property type="match status" value="1"/>
</dbReference>
<name>A0A7I9VG17_9ACTN</name>
<dbReference type="GO" id="GO:0016020">
    <property type="term" value="C:membrane"/>
    <property type="evidence" value="ECO:0007669"/>
    <property type="project" value="TreeGrafter"/>
</dbReference>
<dbReference type="InterPro" id="IPR029058">
    <property type="entry name" value="AB_hydrolase_fold"/>
</dbReference>
<dbReference type="PANTHER" id="PTHR43798">
    <property type="entry name" value="MONOACYLGLYCEROL LIPASE"/>
    <property type="match status" value="1"/>
</dbReference>